<proteinExistence type="predicted"/>
<accession>A0A6J6F0R7</accession>
<evidence type="ECO:0000313" key="1">
    <source>
        <dbReference type="EMBL" id="CAB4581877.1"/>
    </source>
</evidence>
<sequence length="101" mass="10761">MLATNFISPFLGQKSNWPKSRILSPALNCSPKAVTLEPSILQSIRAVSSFTVKNTICCQGFHSAISPSSQNDFQAAILSRATRDATLTDRGVMSSGASVMV</sequence>
<dbReference type="EMBL" id="CAEZTZ010000034">
    <property type="protein sequence ID" value="CAB4581877.1"/>
    <property type="molecule type" value="Genomic_DNA"/>
</dbReference>
<gene>
    <name evidence="1" type="ORF">UFOPK1767_00386</name>
</gene>
<organism evidence="1">
    <name type="scientific">freshwater metagenome</name>
    <dbReference type="NCBI Taxonomy" id="449393"/>
    <lineage>
        <taxon>unclassified sequences</taxon>
        <taxon>metagenomes</taxon>
        <taxon>ecological metagenomes</taxon>
    </lineage>
</organism>
<reference evidence="1" key="1">
    <citation type="submission" date="2020-05" db="EMBL/GenBank/DDBJ databases">
        <authorList>
            <person name="Chiriac C."/>
            <person name="Salcher M."/>
            <person name="Ghai R."/>
            <person name="Kavagutti S V."/>
        </authorList>
    </citation>
    <scope>NUCLEOTIDE SEQUENCE</scope>
</reference>
<dbReference type="AlphaFoldDB" id="A0A6J6F0R7"/>
<name>A0A6J6F0R7_9ZZZZ</name>
<protein>
    <submittedName>
        <fullName evidence="1">Unannotated protein</fullName>
    </submittedName>
</protein>